<feature type="transmembrane region" description="Helical" evidence="5">
    <location>
        <begin position="330"/>
        <end position="347"/>
    </location>
</feature>
<feature type="transmembrane region" description="Helical" evidence="5">
    <location>
        <begin position="99"/>
        <end position="122"/>
    </location>
</feature>
<feature type="transmembrane region" description="Helical" evidence="5">
    <location>
        <begin position="353"/>
        <end position="375"/>
    </location>
</feature>
<feature type="transmembrane region" description="Helical" evidence="5">
    <location>
        <begin position="128"/>
        <end position="146"/>
    </location>
</feature>
<feature type="transmembrane region" description="Helical" evidence="5">
    <location>
        <begin position="153"/>
        <end position="176"/>
    </location>
</feature>
<dbReference type="Proteomes" id="UP000309117">
    <property type="component" value="Unassembled WGS sequence"/>
</dbReference>
<evidence type="ECO:0000313" key="6">
    <source>
        <dbReference type="EMBL" id="TGY16311.1"/>
    </source>
</evidence>
<protein>
    <submittedName>
        <fullName evidence="6">Amino acid permease</fullName>
    </submittedName>
</protein>
<keyword evidence="4 5" id="KW-0472">Membrane</keyword>
<evidence type="ECO:0000256" key="2">
    <source>
        <dbReference type="ARBA" id="ARBA00022692"/>
    </source>
</evidence>
<comment type="caution">
    <text evidence="6">The sequence shown here is derived from an EMBL/GenBank/DDBJ whole genome shotgun (WGS) entry which is preliminary data.</text>
</comment>
<feature type="transmembrane region" description="Helical" evidence="5">
    <location>
        <begin position="44"/>
        <end position="66"/>
    </location>
</feature>
<keyword evidence="2 5" id="KW-0812">Transmembrane</keyword>
<dbReference type="PANTHER" id="PTHR11785:SF512">
    <property type="entry name" value="SOBREMESA, ISOFORM B"/>
    <property type="match status" value="1"/>
</dbReference>
<dbReference type="Gene3D" id="1.20.1740.10">
    <property type="entry name" value="Amino acid/polyamine transporter I"/>
    <property type="match status" value="1"/>
</dbReference>
<dbReference type="InterPro" id="IPR002293">
    <property type="entry name" value="AA/rel_permease1"/>
</dbReference>
<accession>A0A4S2BNT1</accession>
<dbReference type="Pfam" id="PF13520">
    <property type="entry name" value="AA_permease_2"/>
    <property type="match status" value="1"/>
</dbReference>
<evidence type="ECO:0000256" key="5">
    <source>
        <dbReference type="SAM" id="Phobius"/>
    </source>
</evidence>
<feature type="transmembrane region" description="Helical" evidence="5">
    <location>
        <begin position="230"/>
        <end position="253"/>
    </location>
</feature>
<reference evidence="6 7" key="1">
    <citation type="submission" date="2019-04" db="EMBL/GenBank/DDBJ databases">
        <title>Microbes associate with the intestines of laboratory mice.</title>
        <authorList>
            <person name="Navarre W."/>
            <person name="Wong E."/>
            <person name="Huang K."/>
            <person name="Tropini C."/>
            <person name="Ng K."/>
            <person name="Yu B."/>
        </authorList>
    </citation>
    <scope>NUCLEOTIDE SEQUENCE [LARGE SCALE GENOMIC DNA]</scope>
    <source>
        <strain evidence="6 7">NM61_E11</strain>
    </source>
</reference>
<evidence type="ECO:0000256" key="3">
    <source>
        <dbReference type="ARBA" id="ARBA00022989"/>
    </source>
</evidence>
<proteinExistence type="predicted"/>
<feature type="transmembrane region" description="Helical" evidence="5">
    <location>
        <begin position="196"/>
        <end position="218"/>
    </location>
</feature>
<dbReference type="InterPro" id="IPR050598">
    <property type="entry name" value="AminoAcid_Transporter"/>
</dbReference>
<name>A0A4S2BNT1_9LACO</name>
<feature type="transmembrane region" description="Helical" evidence="5">
    <location>
        <begin position="387"/>
        <end position="406"/>
    </location>
</feature>
<evidence type="ECO:0000313" key="7">
    <source>
        <dbReference type="Proteomes" id="UP000309117"/>
    </source>
</evidence>
<dbReference type="RefSeq" id="WP_004039833.1">
    <property type="nucleotide sequence ID" value="NZ_AQFR02000003.1"/>
</dbReference>
<dbReference type="PIRSF" id="PIRSF006060">
    <property type="entry name" value="AA_transporter"/>
    <property type="match status" value="1"/>
</dbReference>
<dbReference type="PANTHER" id="PTHR11785">
    <property type="entry name" value="AMINO ACID TRANSPORTER"/>
    <property type="match status" value="1"/>
</dbReference>
<sequence>MEQNQNELKRSLGFWSAISIVVGTIIGSGIFFKQASILDSAGSSTMAILAWIFGGVITLAAGLTIAEIGAQMPYTGGLYVYIENLYGRICGFLAGWMQIIAYGPAIIASVAGFMSIMMANLFGLGTEWRIPLALITVIAIGAMNFFENKVGAAFSVITTIAKMIPIAAIIIFGIFWGHEDAFNQTVGEISRNGGGFGVAVLATLFGYDGWILIANLGGEMKDPQKLLPKAIILGISSVLLIYTLITIGIFRFLPAPEIHRLGENATSYLAVKAFGNLGGKLLSIGIIISMMGTLNGKMITFPRITYAMAKRGDLPFSKFLSYVTPKGKSPIIATLFLIILSAIMMVFFDPDKLSDLCVFTVYCFYLMAFFGIFILRKKHSTRPFSTPLYPLVPFIAIAGGIFVLISELFNDPAGVLFFIGLVIVGLPVFYAVKRMDQKRMK</sequence>
<feature type="transmembrane region" description="Helical" evidence="5">
    <location>
        <begin position="12"/>
        <end position="32"/>
    </location>
</feature>
<feature type="transmembrane region" description="Helical" evidence="5">
    <location>
        <begin position="412"/>
        <end position="432"/>
    </location>
</feature>
<dbReference type="GO" id="GO:0016020">
    <property type="term" value="C:membrane"/>
    <property type="evidence" value="ECO:0007669"/>
    <property type="project" value="UniProtKB-SubCell"/>
</dbReference>
<feature type="transmembrane region" description="Helical" evidence="5">
    <location>
        <begin position="273"/>
        <end position="294"/>
    </location>
</feature>
<keyword evidence="3 5" id="KW-1133">Transmembrane helix</keyword>
<comment type="subcellular location">
    <subcellularLocation>
        <location evidence="1">Membrane</location>
        <topology evidence="1">Multi-pass membrane protein</topology>
    </subcellularLocation>
</comment>
<evidence type="ECO:0000256" key="4">
    <source>
        <dbReference type="ARBA" id="ARBA00023136"/>
    </source>
</evidence>
<dbReference type="EMBL" id="SRYV01000005">
    <property type="protein sequence ID" value="TGY16311.1"/>
    <property type="molecule type" value="Genomic_DNA"/>
</dbReference>
<dbReference type="GO" id="GO:0015179">
    <property type="term" value="F:L-amino acid transmembrane transporter activity"/>
    <property type="evidence" value="ECO:0007669"/>
    <property type="project" value="TreeGrafter"/>
</dbReference>
<dbReference type="AlphaFoldDB" id="A0A4S2BNT1"/>
<evidence type="ECO:0000256" key="1">
    <source>
        <dbReference type="ARBA" id="ARBA00004141"/>
    </source>
</evidence>
<gene>
    <name evidence="6" type="ORF">E5351_03855</name>
</gene>
<organism evidence="6 7">
    <name type="scientific">Lactobacillus intestinalis</name>
    <dbReference type="NCBI Taxonomy" id="151781"/>
    <lineage>
        <taxon>Bacteria</taxon>
        <taxon>Bacillati</taxon>
        <taxon>Bacillota</taxon>
        <taxon>Bacilli</taxon>
        <taxon>Lactobacillales</taxon>
        <taxon>Lactobacillaceae</taxon>
        <taxon>Lactobacillus</taxon>
    </lineage>
</organism>